<organism evidence="3 4">
    <name type="scientific">Streptomyces roseicoloratus</name>
    <dbReference type="NCBI Taxonomy" id="2508722"/>
    <lineage>
        <taxon>Bacteria</taxon>
        <taxon>Bacillati</taxon>
        <taxon>Actinomycetota</taxon>
        <taxon>Actinomycetes</taxon>
        <taxon>Kitasatosporales</taxon>
        <taxon>Streptomycetaceae</taxon>
        <taxon>Streptomyces</taxon>
    </lineage>
</organism>
<evidence type="ECO:0000313" key="3">
    <source>
        <dbReference type="EMBL" id="WMX44111.1"/>
    </source>
</evidence>
<sequence length="269" mass="26810">MTPRHTVTPSVPEARPGAWCGAVAAAALGGVLLLGAAAPALAAEPGAVTGAAASAAAVRAPKATTVTVSGSGRAASAPDLAVLSVGVEATRKTAKEALAAQSASVKALVDALHAQGIADRDVRTENLSLSPVYTQSPGGESKVTGYQAGQSFSVKVRDIDRTGQIIGAATDATGDAGRINGVVFDVADPTALRAKAREAAYRDAHDKAAQHARLSGHRLGRLVSLTEGESTRPGPGALPSAPADGGEGVPLAPGEIEEHVTLTAVFELV</sequence>
<evidence type="ECO:0000256" key="2">
    <source>
        <dbReference type="SAM" id="SignalP"/>
    </source>
</evidence>
<evidence type="ECO:0000313" key="4">
    <source>
        <dbReference type="Proteomes" id="UP001250858"/>
    </source>
</evidence>
<accession>A0ABY9RPJ0</accession>
<dbReference type="RefSeq" id="WP_309547864.1">
    <property type="nucleotide sequence ID" value="NZ_CP133762.1"/>
</dbReference>
<feature type="signal peptide" evidence="2">
    <location>
        <begin position="1"/>
        <end position="42"/>
    </location>
</feature>
<dbReference type="EMBL" id="CP133762">
    <property type="protein sequence ID" value="WMX44111.1"/>
    <property type="molecule type" value="Genomic_DNA"/>
</dbReference>
<dbReference type="Pfam" id="PF04402">
    <property type="entry name" value="SIMPL"/>
    <property type="match status" value="1"/>
</dbReference>
<dbReference type="Gene3D" id="3.30.70.2970">
    <property type="entry name" value="Protein of unknown function (DUF541), domain 2"/>
    <property type="match status" value="1"/>
</dbReference>
<keyword evidence="2" id="KW-0732">Signal</keyword>
<feature type="region of interest" description="Disordered" evidence="1">
    <location>
        <begin position="226"/>
        <end position="252"/>
    </location>
</feature>
<reference evidence="3 4" key="1">
    <citation type="submission" date="2023-09" db="EMBL/GenBank/DDBJ databases">
        <title>Complete genome of Streptomyces roseicoloratus T14.</title>
        <authorList>
            <person name="Bashizi T."/>
            <person name="Kim M.-J."/>
            <person name="Lee G."/>
            <person name="Tagele S.B."/>
            <person name="Shin J.-H."/>
        </authorList>
    </citation>
    <scope>NUCLEOTIDE SEQUENCE [LARGE SCALE GENOMIC DNA]</scope>
    <source>
        <strain evidence="3 4">T14</strain>
    </source>
</reference>
<evidence type="ECO:0000256" key="1">
    <source>
        <dbReference type="SAM" id="MobiDB-lite"/>
    </source>
</evidence>
<name>A0ABY9RPJ0_9ACTN</name>
<protein>
    <submittedName>
        <fullName evidence="3">SIMPL domain-containing protein</fullName>
    </submittedName>
</protein>
<dbReference type="InterPro" id="IPR007497">
    <property type="entry name" value="SIMPL/DUF541"/>
</dbReference>
<dbReference type="InterPro" id="IPR052022">
    <property type="entry name" value="26kDa_periplasmic_antigen"/>
</dbReference>
<dbReference type="PANTHER" id="PTHR34387:SF1">
    <property type="entry name" value="PERIPLASMIC IMMUNOGENIC PROTEIN"/>
    <property type="match status" value="1"/>
</dbReference>
<gene>
    <name evidence="3" type="ORF">RGF97_03495</name>
</gene>
<dbReference type="PANTHER" id="PTHR34387">
    <property type="entry name" value="SLR1258 PROTEIN"/>
    <property type="match status" value="1"/>
</dbReference>
<keyword evidence="4" id="KW-1185">Reference proteome</keyword>
<feature type="chain" id="PRO_5045937737" evidence="2">
    <location>
        <begin position="43"/>
        <end position="269"/>
    </location>
</feature>
<dbReference type="Proteomes" id="UP001250858">
    <property type="component" value="Chromosome"/>
</dbReference>
<proteinExistence type="predicted"/>
<dbReference type="Gene3D" id="3.30.110.170">
    <property type="entry name" value="Protein of unknown function (DUF541), domain 1"/>
    <property type="match status" value="1"/>
</dbReference>